<sequence>MMYDTILSRSFSRSDQKKLGYGAVFCCLLILFSIFTALKPHLGPLPAMTLRLAAGDGHKMLLIEEKSASLEEEVNTGNDSAINSTVQKNFTRKMEPLCNVMDPKSDYCSITGDVRVQGSSSTVFVAPSEMVTHNESWTIRPYARKRDETAMSPIRKWSILPSAVARQPIPICTEHHSVPGVIFSTGGYAGNNFHAFTDIIIPLFLTSRHFGGEVRFLVTNRNPWWVQKFSAILENLSKYEIIDIDNAGENTLCFPRVIVGLKHHKEMTIDPSRSPYSISDFRAFLRSAYSLKKENAIKLQDGELKRRPRLLIVSRKRSRSFTNIAEIMSAAETLGYEVVASELDSNMSRTPEIVNSCDVMMGVHGAGLTNLVFLPENAVLIQILPIGRFEWHAKVCFGDPAKHMNINYLEYNIREKESSLIQEFPLDHVVFKDPVAFHKHNWNLFKSRYLDKQNVQLDVNRFRQTLATALELLR</sequence>
<dbReference type="PANTHER" id="PTHR20961:SF5">
    <property type="entry name" value="GLYCOSYLTRANSFERASE-RELATED"/>
    <property type="match status" value="1"/>
</dbReference>
<dbReference type="PANTHER" id="PTHR20961">
    <property type="entry name" value="GLYCOSYLTRANSFERASE"/>
    <property type="match status" value="1"/>
</dbReference>
<keyword evidence="4" id="KW-0325">Glycoprotein</keyword>
<name>A0A8B8PDX4_9MYRT</name>
<evidence type="ECO:0000256" key="1">
    <source>
        <dbReference type="ARBA" id="ARBA00004323"/>
    </source>
</evidence>
<gene>
    <name evidence="8" type="primary">LOC115742688</name>
</gene>
<evidence type="ECO:0000313" key="8">
    <source>
        <dbReference type="RefSeq" id="XP_030532991.1"/>
    </source>
</evidence>
<comment type="subcellular location">
    <subcellularLocation>
        <location evidence="1">Golgi apparatus membrane</location>
        <topology evidence="1">Single-pass type II membrane protein</topology>
    </subcellularLocation>
</comment>
<dbReference type="RefSeq" id="XP_030532991.1">
    <property type="nucleotide sequence ID" value="XM_030677131.2"/>
</dbReference>
<dbReference type="KEGG" id="rarg:115742688"/>
<keyword evidence="5" id="KW-0472">Membrane</keyword>
<keyword evidence="5" id="KW-0812">Transmembrane</keyword>
<dbReference type="GeneID" id="115742688"/>
<evidence type="ECO:0000256" key="4">
    <source>
        <dbReference type="ARBA" id="ARBA00023180"/>
    </source>
</evidence>
<keyword evidence="5" id="KW-1133">Transmembrane helix</keyword>
<dbReference type="GO" id="GO:0000139">
    <property type="term" value="C:Golgi membrane"/>
    <property type="evidence" value="ECO:0007669"/>
    <property type="project" value="UniProtKB-SubCell"/>
</dbReference>
<keyword evidence="7" id="KW-1185">Reference proteome</keyword>
<reference evidence="8" key="1">
    <citation type="submission" date="2025-08" db="UniProtKB">
        <authorList>
            <consortium name="RefSeq"/>
        </authorList>
    </citation>
    <scope>IDENTIFICATION</scope>
    <source>
        <tissue evidence="8">Leaf</tissue>
    </source>
</reference>
<evidence type="ECO:0000256" key="5">
    <source>
        <dbReference type="SAM" id="Phobius"/>
    </source>
</evidence>
<evidence type="ECO:0000256" key="2">
    <source>
        <dbReference type="ARBA" id="ARBA00022676"/>
    </source>
</evidence>
<proteinExistence type="predicted"/>
<protein>
    <submittedName>
        <fullName evidence="8">Beta-1,2-xylosyltransferase XYXT1-like</fullName>
    </submittedName>
</protein>
<dbReference type="OrthoDB" id="529273at2759"/>
<dbReference type="GO" id="GO:0016763">
    <property type="term" value="F:pentosyltransferase activity"/>
    <property type="evidence" value="ECO:0007669"/>
    <property type="project" value="UniProtKB-ARBA"/>
</dbReference>
<dbReference type="AlphaFoldDB" id="A0A8B8PDX4"/>
<evidence type="ECO:0000313" key="7">
    <source>
        <dbReference type="Proteomes" id="UP000827889"/>
    </source>
</evidence>
<dbReference type="InterPro" id="IPR007657">
    <property type="entry name" value="Glycosyltransferase_61"/>
</dbReference>
<accession>A0A8B8PDX4</accession>
<evidence type="ECO:0000256" key="3">
    <source>
        <dbReference type="ARBA" id="ARBA00022679"/>
    </source>
</evidence>
<evidence type="ECO:0000259" key="6">
    <source>
        <dbReference type="Pfam" id="PF04577"/>
    </source>
</evidence>
<feature type="transmembrane region" description="Helical" evidence="5">
    <location>
        <begin position="20"/>
        <end position="38"/>
    </location>
</feature>
<dbReference type="InterPro" id="IPR049625">
    <property type="entry name" value="Glyco_transf_61_cat"/>
</dbReference>
<dbReference type="Pfam" id="PF04577">
    <property type="entry name" value="Glyco_transf_61"/>
    <property type="match status" value="1"/>
</dbReference>
<keyword evidence="3" id="KW-0808">Transferase</keyword>
<organism evidence="7 8">
    <name type="scientific">Rhodamnia argentea</name>
    <dbReference type="NCBI Taxonomy" id="178133"/>
    <lineage>
        <taxon>Eukaryota</taxon>
        <taxon>Viridiplantae</taxon>
        <taxon>Streptophyta</taxon>
        <taxon>Embryophyta</taxon>
        <taxon>Tracheophyta</taxon>
        <taxon>Spermatophyta</taxon>
        <taxon>Magnoliopsida</taxon>
        <taxon>eudicotyledons</taxon>
        <taxon>Gunneridae</taxon>
        <taxon>Pentapetalae</taxon>
        <taxon>rosids</taxon>
        <taxon>malvids</taxon>
        <taxon>Myrtales</taxon>
        <taxon>Myrtaceae</taxon>
        <taxon>Myrtoideae</taxon>
        <taxon>Myrteae</taxon>
        <taxon>Australasian group</taxon>
        <taxon>Rhodamnia</taxon>
    </lineage>
</organism>
<keyword evidence="2" id="KW-0328">Glycosyltransferase</keyword>
<dbReference type="Proteomes" id="UP000827889">
    <property type="component" value="Chromosome 6"/>
</dbReference>
<feature type="domain" description="Glycosyltransferase 61 catalytic" evidence="6">
    <location>
        <begin position="194"/>
        <end position="381"/>
    </location>
</feature>